<keyword evidence="2" id="KW-0560">Oxidoreductase</keyword>
<name>L0A3B6_DEIPD</name>
<dbReference type="PANTHER" id="PTHR44196:SF1">
    <property type="entry name" value="DEHYDROGENASE_REDUCTASE SDR FAMILY MEMBER 7B"/>
    <property type="match status" value="1"/>
</dbReference>
<dbReference type="EMBL" id="CP003382">
    <property type="protein sequence ID" value="AFZ67657.1"/>
    <property type="molecule type" value="Genomic_DNA"/>
</dbReference>
<dbReference type="Proteomes" id="UP000010467">
    <property type="component" value="Chromosome"/>
</dbReference>
<dbReference type="GO" id="GO:0016020">
    <property type="term" value="C:membrane"/>
    <property type="evidence" value="ECO:0007669"/>
    <property type="project" value="TreeGrafter"/>
</dbReference>
<proteinExistence type="inferred from homology"/>
<reference evidence="5" key="1">
    <citation type="submission" date="2012-03" db="EMBL/GenBank/DDBJ databases">
        <title>Complete sequence of chromosome of Deinococcus peraridilitoris DSM 19664.</title>
        <authorList>
            <person name="Lucas S."/>
            <person name="Copeland A."/>
            <person name="Lapidus A."/>
            <person name="Glavina del Rio T."/>
            <person name="Dalin E."/>
            <person name="Tice H."/>
            <person name="Bruce D."/>
            <person name="Goodwin L."/>
            <person name="Pitluck S."/>
            <person name="Peters L."/>
            <person name="Mikhailova N."/>
            <person name="Lu M."/>
            <person name="Kyrpides N."/>
            <person name="Mavromatis K."/>
            <person name="Ivanova N."/>
            <person name="Brettin T."/>
            <person name="Detter J.C."/>
            <person name="Han C."/>
            <person name="Larimer F."/>
            <person name="Land M."/>
            <person name="Hauser L."/>
            <person name="Markowitz V."/>
            <person name="Cheng J.-F."/>
            <person name="Hugenholtz P."/>
            <person name="Woyke T."/>
            <person name="Wu D."/>
            <person name="Pukall R."/>
            <person name="Steenblock K."/>
            <person name="Brambilla E."/>
            <person name="Klenk H.-P."/>
            <person name="Eisen J.A."/>
        </authorList>
    </citation>
    <scope>NUCLEOTIDE SEQUENCE [LARGE SCALE GENOMIC DNA]</scope>
    <source>
        <strain evidence="5">DSM 19664 / LMG 22246 / CIP 109416 / KR-200</strain>
    </source>
</reference>
<dbReference type="PATRIC" id="fig|937777.3.peg.2172"/>
<comment type="similarity">
    <text evidence="1 3">Belongs to the short-chain dehydrogenases/reductases (SDR) family.</text>
</comment>
<dbReference type="AlphaFoldDB" id="L0A3B6"/>
<evidence type="ECO:0000256" key="1">
    <source>
        <dbReference type="ARBA" id="ARBA00006484"/>
    </source>
</evidence>
<gene>
    <name evidence="4" type="ordered locus">Deipe_2171</name>
</gene>
<dbReference type="STRING" id="937777.Deipe_2171"/>
<evidence type="ECO:0008006" key="6">
    <source>
        <dbReference type="Google" id="ProtNLM"/>
    </source>
</evidence>
<dbReference type="GO" id="GO:0016491">
    <property type="term" value="F:oxidoreductase activity"/>
    <property type="evidence" value="ECO:0007669"/>
    <property type="project" value="UniProtKB-KW"/>
</dbReference>
<organism evidence="4 5">
    <name type="scientific">Deinococcus peraridilitoris (strain DSM 19664 / LMG 22246 / CIP 109416 / KR-200)</name>
    <dbReference type="NCBI Taxonomy" id="937777"/>
    <lineage>
        <taxon>Bacteria</taxon>
        <taxon>Thermotogati</taxon>
        <taxon>Deinococcota</taxon>
        <taxon>Deinococci</taxon>
        <taxon>Deinococcales</taxon>
        <taxon>Deinococcaceae</taxon>
        <taxon>Deinococcus</taxon>
    </lineage>
</organism>
<dbReference type="InterPro" id="IPR002347">
    <property type="entry name" value="SDR_fam"/>
</dbReference>
<dbReference type="Pfam" id="PF00106">
    <property type="entry name" value="adh_short"/>
    <property type="match status" value="1"/>
</dbReference>
<evidence type="ECO:0000256" key="2">
    <source>
        <dbReference type="ARBA" id="ARBA00023002"/>
    </source>
</evidence>
<dbReference type="eggNOG" id="COG0300">
    <property type="taxonomic scope" value="Bacteria"/>
</dbReference>
<dbReference type="KEGG" id="dpd:Deipe_2171"/>
<evidence type="ECO:0000313" key="5">
    <source>
        <dbReference type="Proteomes" id="UP000010467"/>
    </source>
</evidence>
<dbReference type="HOGENOM" id="CLU_010194_2_1_0"/>
<dbReference type="CDD" id="cd05233">
    <property type="entry name" value="SDR_c"/>
    <property type="match status" value="1"/>
</dbReference>
<sequence length="288" mass="31355">MPGLARLLLSPPSCRDLTALRAAVAGKTVLITGASFGIGEATARLFAEAGAQVLLIARSEDKLRALAEGIRATGGRAFVYPLDLYRTQDVGPLAEQLQRRHPRIDVVISNAGKSIRRPALESLERRDLERSLAVNFSSPAALLLALLPRMIAQGEGQVINVSTVSVKPPAAPRWATYQGSKAGFDFWLRSVGLEVREKGVAVSSVYLPLVRTRMSAASDLYRFAPALSALEAAQVIAGAVVRPRERIEPWWLRGQVLAAWLFPGFVDRLLGSLEGWEQARERRRAGRS</sequence>
<dbReference type="SUPFAM" id="SSF51735">
    <property type="entry name" value="NAD(P)-binding Rossmann-fold domains"/>
    <property type="match status" value="1"/>
</dbReference>
<dbReference type="OrthoDB" id="9808814at2"/>
<keyword evidence="5" id="KW-1185">Reference proteome</keyword>
<dbReference type="Gene3D" id="3.40.50.720">
    <property type="entry name" value="NAD(P)-binding Rossmann-like Domain"/>
    <property type="match status" value="1"/>
</dbReference>
<dbReference type="PRINTS" id="PR00080">
    <property type="entry name" value="SDRFAMILY"/>
</dbReference>
<dbReference type="PRINTS" id="PR00081">
    <property type="entry name" value="GDHRDH"/>
</dbReference>
<dbReference type="InterPro" id="IPR036291">
    <property type="entry name" value="NAD(P)-bd_dom_sf"/>
</dbReference>
<protein>
    <recommendedName>
        <fullName evidence="6">Short-chain dehydrogenase</fullName>
    </recommendedName>
</protein>
<dbReference type="PANTHER" id="PTHR44196">
    <property type="entry name" value="DEHYDROGENASE/REDUCTASE SDR FAMILY MEMBER 7B"/>
    <property type="match status" value="1"/>
</dbReference>
<evidence type="ECO:0000313" key="4">
    <source>
        <dbReference type="EMBL" id="AFZ67657.1"/>
    </source>
</evidence>
<evidence type="ECO:0000256" key="3">
    <source>
        <dbReference type="RuleBase" id="RU000363"/>
    </source>
</evidence>
<accession>L0A3B6</accession>